<reference evidence="6" key="1">
    <citation type="submission" date="2023-02" db="EMBL/GenBank/DDBJ databases">
        <title>Complete genome sequence of Lactobacillus curvatus CACC879 isolated from Pig feces.</title>
        <authorList>
            <person name="Park S."/>
            <person name="Park M.A."/>
            <person name="Kim D.-H."/>
            <person name="Kim Y."/>
        </authorList>
    </citation>
    <scope>NUCLEOTIDE SEQUENCE</scope>
    <source>
        <strain evidence="6">CACC879</strain>
    </source>
</reference>
<evidence type="ECO:0000259" key="5">
    <source>
        <dbReference type="PROSITE" id="PS51898"/>
    </source>
</evidence>
<organism evidence="6 7">
    <name type="scientific">Latilactobacillus curvatus</name>
    <name type="common">Lactobacillus curvatus</name>
    <dbReference type="NCBI Taxonomy" id="28038"/>
    <lineage>
        <taxon>Bacteria</taxon>
        <taxon>Bacillati</taxon>
        <taxon>Bacillota</taxon>
        <taxon>Bacilli</taxon>
        <taxon>Lactobacillales</taxon>
        <taxon>Lactobacillaceae</taxon>
        <taxon>Latilactobacillus</taxon>
    </lineage>
</organism>
<keyword evidence="4" id="KW-0233">DNA recombination</keyword>
<dbReference type="PANTHER" id="PTHR30629:SF2">
    <property type="entry name" value="PROPHAGE INTEGRASE INTS-RELATED"/>
    <property type="match status" value="1"/>
</dbReference>
<dbReference type="InterPro" id="IPR050808">
    <property type="entry name" value="Phage_Integrase"/>
</dbReference>
<gene>
    <name evidence="6" type="ORF">PSR33_02095</name>
</gene>
<dbReference type="InterPro" id="IPR011010">
    <property type="entry name" value="DNA_brk_join_enz"/>
</dbReference>
<dbReference type="SUPFAM" id="SSF56349">
    <property type="entry name" value="DNA breaking-rejoining enzymes"/>
    <property type="match status" value="1"/>
</dbReference>
<dbReference type="InterPro" id="IPR013762">
    <property type="entry name" value="Integrase-like_cat_sf"/>
</dbReference>
<dbReference type="Pfam" id="PF14657">
    <property type="entry name" value="Arm-DNA-bind_4"/>
    <property type="match status" value="1"/>
</dbReference>
<evidence type="ECO:0000256" key="4">
    <source>
        <dbReference type="ARBA" id="ARBA00023172"/>
    </source>
</evidence>
<dbReference type="Pfam" id="PF14659">
    <property type="entry name" value="Phage_int_SAM_3"/>
    <property type="match status" value="1"/>
</dbReference>
<keyword evidence="3" id="KW-0238">DNA-binding</keyword>
<proteinExistence type="inferred from homology"/>
<dbReference type="InterPro" id="IPR002104">
    <property type="entry name" value="Integrase_catalytic"/>
</dbReference>
<protein>
    <submittedName>
        <fullName evidence="6">Site-specific integrase</fullName>
    </submittedName>
</protein>
<feature type="domain" description="Tyr recombinase" evidence="5">
    <location>
        <begin position="185"/>
        <end position="401"/>
    </location>
</feature>
<sequence length="404" mass="47021">MFEYKKNPAVKEYETKKGVKKYMFQIYTGINPATNKKTTATRRGFKTPALANAAYRKIEAEVMNKKYEFNNKPESDNLTFNDVYRRWFTDSYRKTVQSSTVYKTKQIFDCHILPEIGKMNMDSITPDVLQPIVSRWATKYAKLNIVSRYANRVFKYAYTIKLIKSNPFNHVLLPERQVNNTNKTPSTNFFSADELDKFTRFLVKGRANGSVSMMHAVYFITMAYTGLRKGELLALEWSDIDLEDNKLDVNKTLAMNEFGKLATQPPKWLSYRTIDINNLVANTLQEYKEFSHSNLVFPSEKDTWLNLGKPNNWLDSIIDQGAETFKTTFQLTGDDYYKTFVHRITPHGLRHTHATWLFEKDNTITPKAVQERLEHKNISVTMDIYTHVTSNQKDKLKSALDVDY</sequence>
<evidence type="ECO:0000256" key="1">
    <source>
        <dbReference type="ARBA" id="ARBA00008857"/>
    </source>
</evidence>
<evidence type="ECO:0000313" key="6">
    <source>
        <dbReference type="EMBL" id="WDC92364.1"/>
    </source>
</evidence>
<dbReference type="PROSITE" id="PS51898">
    <property type="entry name" value="TYR_RECOMBINASE"/>
    <property type="match status" value="1"/>
</dbReference>
<dbReference type="InterPro" id="IPR010998">
    <property type="entry name" value="Integrase_recombinase_N"/>
</dbReference>
<dbReference type="InterPro" id="IPR004107">
    <property type="entry name" value="Integrase_SAM-like_N"/>
</dbReference>
<dbReference type="GO" id="GO:0015074">
    <property type="term" value="P:DNA integration"/>
    <property type="evidence" value="ECO:0007669"/>
    <property type="project" value="UniProtKB-KW"/>
</dbReference>
<keyword evidence="2" id="KW-0229">DNA integration</keyword>
<dbReference type="EMBL" id="CP117683">
    <property type="protein sequence ID" value="WDC92364.1"/>
    <property type="molecule type" value="Genomic_DNA"/>
</dbReference>
<dbReference type="Proteomes" id="UP001215533">
    <property type="component" value="Chromosome"/>
</dbReference>
<evidence type="ECO:0000256" key="3">
    <source>
        <dbReference type="ARBA" id="ARBA00023125"/>
    </source>
</evidence>
<dbReference type="GO" id="GO:0003677">
    <property type="term" value="F:DNA binding"/>
    <property type="evidence" value="ECO:0007669"/>
    <property type="project" value="UniProtKB-KW"/>
</dbReference>
<dbReference type="AlphaFoldDB" id="A0AAJ5UQK4"/>
<dbReference type="Gene3D" id="1.10.443.10">
    <property type="entry name" value="Intergrase catalytic core"/>
    <property type="match status" value="1"/>
</dbReference>
<accession>A0AAJ5UQK4</accession>
<dbReference type="GO" id="GO:0006310">
    <property type="term" value="P:DNA recombination"/>
    <property type="evidence" value="ECO:0007669"/>
    <property type="project" value="UniProtKB-KW"/>
</dbReference>
<comment type="similarity">
    <text evidence="1">Belongs to the 'phage' integrase family.</text>
</comment>
<dbReference type="PANTHER" id="PTHR30629">
    <property type="entry name" value="PROPHAGE INTEGRASE"/>
    <property type="match status" value="1"/>
</dbReference>
<dbReference type="InterPro" id="IPR028259">
    <property type="entry name" value="AP2-like_int_N"/>
</dbReference>
<dbReference type="Gene3D" id="1.10.150.130">
    <property type="match status" value="1"/>
</dbReference>
<evidence type="ECO:0000313" key="7">
    <source>
        <dbReference type="Proteomes" id="UP001215533"/>
    </source>
</evidence>
<dbReference type="Pfam" id="PF00589">
    <property type="entry name" value="Phage_integrase"/>
    <property type="match status" value="1"/>
</dbReference>
<evidence type="ECO:0000256" key="2">
    <source>
        <dbReference type="ARBA" id="ARBA00022908"/>
    </source>
</evidence>
<name>A0AAJ5UQK4_LATCU</name>
<dbReference type="CDD" id="cd01189">
    <property type="entry name" value="INT_ICEBs1_C_like"/>
    <property type="match status" value="1"/>
</dbReference>